<dbReference type="PANTHER" id="PTHR30480:SF13">
    <property type="entry name" value="BETA-HEXOSAMINIDASE"/>
    <property type="match status" value="1"/>
</dbReference>
<dbReference type="GO" id="GO:0005975">
    <property type="term" value="P:carbohydrate metabolic process"/>
    <property type="evidence" value="ECO:0007669"/>
    <property type="project" value="InterPro"/>
</dbReference>
<dbReference type="Gene3D" id="3.40.710.10">
    <property type="entry name" value="DD-peptidase/beta-lactamase superfamily"/>
    <property type="match status" value="1"/>
</dbReference>
<evidence type="ECO:0000259" key="9">
    <source>
        <dbReference type="Pfam" id="PF00933"/>
    </source>
</evidence>
<evidence type="ECO:0000256" key="2">
    <source>
        <dbReference type="ARBA" id="ARBA00005336"/>
    </source>
</evidence>
<dbReference type="EC" id="3.2.1.52" evidence="3"/>
<organism evidence="10 11">
    <name type="scientific">Algoriphagus sanaruensis</name>
    <dbReference type="NCBI Taxonomy" id="1727163"/>
    <lineage>
        <taxon>Bacteria</taxon>
        <taxon>Pseudomonadati</taxon>
        <taxon>Bacteroidota</taxon>
        <taxon>Cytophagia</taxon>
        <taxon>Cytophagales</taxon>
        <taxon>Cyclobacteriaceae</taxon>
        <taxon>Algoriphagus</taxon>
    </lineage>
</organism>
<dbReference type="KEGG" id="alm:AO498_01080"/>
<evidence type="ECO:0000313" key="10">
    <source>
        <dbReference type="EMBL" id="AMQ54964.1"/>
    </source>
</evidence>
<dbReference type="InterPro" id="IPR017853">
    <property type="entry name" value="GH"/>
</dbReference>
<evidence type="ECO:0000259" key="8">
    <source>
        <dbReference type="Pfam" id="PF00144"/>
    </source>
</evidence>
<feature type="signal peptide" evidence="7">
    <location>
        <begin position="1"/>
        <end position="22"/>
    </location>
</feature>
<keyword evidence="4 10" id="KW-0378">Hydrolase</keyword>
<dbReference type="Gene3D" id="3.20.20.300">
    <property type="entry name" value="Glycoside hydrolase, family 3, N-terminal domain"/>
    <property type="match status" value="1"/>
</dbReference>
<feature type="region of interest" description="Disordered" evidence="6">
    <location>
        <begin position="898"/>
        <end position="920"/>
    </location>
</feature>
<evidence type="ECO:0000256" key="7">
    <source>
        <dbReference type="SAM" id="SignalP"/>
    </source>
</evidence>
<evidence type="ECO:0000256" key="1">
    <source>
        <dbReference type="ARBA" id="ARBA00001231"/>
    </source>
</evidence>
<name>A0A142EIK9_9BACT</name>
<dbReference type="InterPro" id="IPR012338">
    <property type="entry name" value="Beta-lactam/transpept-like"/>
</dbReference>
<dbReference type="InterPro" id="IPR001466">
    <property type="entry name" value="Beta-lactam-related"/>
</dbReference>
<dbReference type="OrthoDB" id="9805821at2"/>
<keyword evidence="7" id="KW-0732">Signal</keyword>
<dbReference type="SUPFAM" id="SSF56601">
    <property type="entry name" value="beta-lactamase/transpeptidase-like"/>
    <property type="match status" value="1"/>
</dbReference>
<evidence type="ECO:0000256" key="6">
    <source>
        <dbReference type="SAM" id="MobiDB-lite"/>
    </source>
</evidence>
<dbReference type="Pfam" id="PF00933">
    <property type="entry name" value="Glyco_hydro_3"/>
    <property type="match status" value="1"/>
</dbReference>
<feature type="chain" id="PRO_5007494290" description="beta-N-acetylhexosaminidase" evidence="7">
    <location>
        <begin position="23"/>
        <end position="980"/>
    </location>
</feature>
<sequence>MQSKYWKLILFFIILAAFSSGKPDPFAPNEDPLKSENLMDQSHWVDSVFEALTFEERLGQLFMVAAYSNKDQKHIDEISELVRNENLGGLIFFQGGPNRQARLTNYYQAQAKTPLFIAMDAEWGVGMRLDSIWNFPKAMTLGAIQNPKLIYEMGEEIAHQFKELGMHINFAPVVDVNSNPENPVIGFRAFGENKEMVTQRAVAYMKGLQDHGIIANAKHFPGHGDTETDSHHDLPVIKHAEKRIWDVDLYPYQRLFRENLMSVMVAHLDVPSLNQGTSIPTSLSKPVVTDLLKNRMNFQGLVFTDALNMRGVAIQNQPGVVDLKALLAGNDVLLYSQDVPKAKELIKAAVENGDITEAEIDRRVKKILKAKYWAGLNHYRPVDTYLLAERINTPKTQAIIEKLFAESITVASNKDNLLPFRNLDLKKFASLSIDDPGKTLQSQLNKYAPVDHFWISKASSESEHYQLMKKLEDYDVVIVGLMGVTNNPKRAFGIAPGDIQLIRNLSKRQKVVTILFGNAYAAKALEGIENVVLAYENTEWTQRLVPQVLFGGRPAKGILPVTVGGNFTHGVGGFLPSINRLTYGTPESVGLNSQKLNKIDAVAEKMIKIQAAPGANVLIVKDGKVVFERSYGYMDYQQSAPMTMETVFDLASVTKVLATTQAAMFLHSRGELDMDKTLGDYLPELKGTNKANLIIKDVLAHEAGLKAFIPHYAKTVSNGEWKPEYYRESAAPGFTRPVSNDMFAMDGLRDSIWTWTVKSDLLPKPKKYVYSDLTMYFMQAVVERIVNQPLDEFLAQNFYSPLGLKTLTFNPTRTIPLEQIAPTEDDVSFRKRQIRGYVHDPGAAMFGGVAGHAGLFGKANDLAVMMQLMLNKGRYGDQNLMKAETVSAFTKRQSNLSRRGWGWDKPEPEKGNGGSAGKLAPKSTFGHTGFTGTCVWADPENDLIYIFLSNRVYPDGNNTKLLSEGIRTEIHDLIYEALEK</sequence>
<dbReference type="Proteomes" id="UP000073816">
    <property type="component" value="Chromosome"/>
</dbReference>
<keyword evidence="11" id="KW-1185">Reference proteome</keyword>
<dbReference type="InterPro" id="IPR050226">
    <property type="entry name" value="NagZ_Beta-hexosaminidase"/>
</dbReference>
<dbReference type="EMBL" id="CP012836">
    <property type="protein sequence ID" value="AMQ54964.1"/>
    <property type="molecule type" value="Genomic_DNA"/>
</dbReference>
<dbReference type="InterPro" id="IPR036962">
    <property type="entry name" value="Glyco_hydro_3_N_sf"/>
</dbReference>
<evidence type="ECO:0000256" key="5">
    <source>
        <dbReference type="ARBA" id="ARBA00023295"/>
    </source>
</evidence>
<feature type="domain" description="Glycoside hydrolase family 3 N-terminal" evidence="9">
    <location>
        <begin position="53"/>
        <end position="369"/>
    </location>
</feature>
<feature type="compositionally biased region" description="Basic and acidic residues" evidence="6">
    <location>
        <begin position="901"/>
        <end position="910"/>
    </location>
</feature>
<dbReference type="STRING" id="1727163.AO498_01080"/>
<gene>
    <name evidence="10" type="ORF">AO498_01080</name>
</gene>
<feature type="domain" description="Beta-lactamase-related" evidence="8">
    <location>
        <begin position="600"/>
        <end position="957"/>
    </location>
</feature>
<dbReference type="PRINTS" id="PR00133">
    <property type="entry name" value="GLHYDRLASE3"/>
</dbReference>
<dbReference type="AlphaFoldDB" id="A0A142EIK9"/>
<dbReference type="PANTHER" id="PTHR30480">
    <property type="entry name" value="BETA-HEXOSAMINIDASE-RELATED"/>
    <property type="match status" value="1"/>
</dbReference>
<comment type="catalytic activity">
    <reaction evidence="1">
        <text>Hydrolysis of terminal non-reducing N-acetyl-D-hexosamine residues in N-acetyl-beta-D-hexosaminides.</text>
        <dbReference type="EC" id="3.2.1.52"/>
    </reaction>
</comment>
<reference evidence="11" key="1">
    <citation type="submission" date="2015-09" db="EMBL/GenBank/DDBJ databases">
        <title>Complete sequence of Algoriphagus sp. M8-2.</title>
        <authorList>
            <person name="Shintani M."/>
        </authorList>
    </citation>
    <scope>NUCLEOTIDE SEQUENCE [LARGE SCALE GENOMIC DNA]</scope>
    <source>
        <strain evidence="11">M8-2</strain>
    </source>
</reference>
<dbReference type="PATRIC" id="fig|1727163.4.peg.224"/>
<accession>A0A142EIK9</accession>
<dbReference type="InterPro" id="IPR019800">
    <property type="entry name" value="Glyco_hydro_3_AS"/>
</dbReference>
<dbReference type="InterPro" id="IPR001764">
    <property type="entry name" value="Glyco_hydro_3_N"/>
</dbReference>
<dbReference type="GO" id="GO:0004563">
    <property type="term" value="F:beta-N-acetylhexosaminidase activity"/>
    <property type="evidence" value="ECO:0007669"/>
    <property type="project" value="UniProtKB-EC"/>
</dbReference>
<evidence type="ECO:0000256" key="4">
    <source>
        <dbReference type="ARBA" id="ARBA00022801"/>
    </source>
</evidence>
<reference evidence="10 11" key="2">
    <citation type="journal article" date="2016" name="Genome Announc.">
        <title>Complete Genome Sequence of Algoriphagus sp. Strain M8-2, Isolated from a Brackish Lake.</title>
        <authorList>
            <person name="Muraguchi Y."/>
            <person name="Kushimoto K."/>
            <person name="Ohtsubo Y."/>
            <person name="Suzuki T."/>
            <person name="Dohra H."/>
            <person name="Kimbara K."/>
            <person name="Shintani M."/>
        </authorList>
    </citation>
    <scope>NUCLEOTIDE SEQUENCE [LARGE SCALE GENOMIC DNA]</scope>
    <source>
        <strain evidence="10 11">M8-2</strain>
    </source>
</reference>
<dbReference type="SUPFAM" id="SSF51445">
    <property type="entry name" value="(Trans)glycosidases"/>
    <property type="match status" value="1"/>
</dbReference>
<dbReference type="RefSeq" id="WP_067542530.1">
    <property type="nucleotide sequence ID" value="NZ_CP012836.1"/>
</dbReference>
<dbReference type="PROSITE" id="PS00775">
    <property type="entry name" value="GLYCOSYL_HYDROL_F3"/>
    <property type="match status" value="1"/>
</dbReference>
<dbReference type="Pfam" id="PF00144">
    <property type="entry name" value="Beta-lactamase"/>
    <property type="match status" value="1"/>
</dbReference>
<keyword evidence="5" id="KW-0326">Glycosidase</keyword>
<dbReference type="GO" id="GO:0009254">
    <property type="term" value="P:peptidoglycan turnover"/>
    <property type="evidence" value="ECO:0007669"/>
    <property type="project" value="TreeGrafter"/>
</dbReference>
<proteinExistence type="inferred from homology"/>
<comment type="similarity">
    <text evidence="2">Belongs to the glycosyl hydrolase 3 family.</text>
</comment>
<protein>
    <recommendedName>
        <fullName evidence="3">beta-N-acetylhexosaminidase</fullName>
        <ecNumber evidence="3">3.2.1.52</ecNumber>
    </recommendedName>
</protein>
<evidence type="ECO:0000313" key="11">
    <source>
        <dbReference type="Proteomes" id="UP000073816"/>
    </source>
</evidence>
<evidence type="ECO:0000256" key="3">
    <source>
        <dbReference type="ARBA" id="ARBA00012663"/>
    </source>
</evidence>